<protein>
    <submittedName>
        <fullName evidence="1">Uncharacterized protein</fullName>
    </submittedName>
</protein>
<sequence length="84" mass="9874">MDLALLEAQASEEEMTEEYDAVTEFVNRFSDVDVRVREYFDLLACGTEYDVQSSQRNCTQKNQYRLPKLEFKKFSGEAKDWLGF</sequence>
<accession>A0A8J2JB52</accession>
<evidence type="ECO:0000313" key="1">
    <source>
        <dbReference type="EMBL" id="CAG7716261.1"/>
    </source>
</evidence>
<gene>
    <name evidence="1" type="ORF">AFUS01_LOCUS5783</name>
</gene>
<dbReference type="Proteomes" id="UP000708208">
    <property type="component" value="Unassembled WGS sequence"/>
</dbReference>
<reference evidence="1" key="1">
    <citation type="submission" date="2021-06" db="EMBL/GenBank/DDBJ databases">
        <authorList>
            <person name="Hodson N. C."/>
            <person name="Mongue J. A."/>
            <person name="Jaron S. K."/>
        </authorList>
    </citation>
    <scope>NUCLEOTIDE SEQUENCE</scope>
</reference>
<comment type="caution">
    <text evidence="1">The sequence shown here is derived from an EMBL/GenBank/DDBJ whole genome shotgun (WGS) entry which is preliminary data.</text>
</comment>
<dbReference type="AlphaFoldDB" id="A0A8J2JB52"/>
<evidence type="ECO:0000313" key="2">
    <source>
        <dbReference type="Proteomes" id="UP000708208"/>
    </source>
</evidence>
<feature type="non-terminal residue" evidence="1">
    <location>
        <position position="84"/>
    </location>
</feature>
<dbReference type="EMBL" id="CAJVCH010037137">
    <property type="protein sequence ID" value="CAG7716261.1"/>
    <property type="molecule type" value="Genomic_DNA"/>
</dbReference>
<organism evidence="1 2">
    <name type="scientific">Allacma fusca</name>
    <dbReference type="NCBI Taxonomy" id="39272"/>
    <lineage>
        <taxon>Eukaryota</taxon>
        <taxon>Metazoa</taxon>
        <taxon>Ecdysozoa</taxon>
        <taxon>Arthropoda</taxon>
        <taxon>Hexapoda</taxon>
        <taxon>Collembola</taxon>
        <taxon>Symphypleona</taxon>
        <taxon>Sminthuridae</taxon>
        <taxon>Allacma</taxon>
    </lineage>
</organism>
<name>A0A8J2JB52_9HEXA</name>
<proteinExistence type="predicted"/>
<keyword evidence="2" id="KW-1185">Reference proteome</keyword>
<dbReference type="OrthoDB" id="416987at2759"/>